<reference evidence="2" key="1">
    <citation type="journal article" date="2023" name="Front. Plant Sci.">
        <title>Chromosomal-level genome assembly of Melastoma candidum provides insights into trichome evolution.</title>
        <authorList>
            <person name="Zhong Y."/>
            <person name="Wu W."/>
            <person name="Sun C."/>
            <person name="Zou P."/>
            <person name="Liu Y."/>
            <person name="Dai S."/>
            <person name="Zhou R."/>
        </authorList>
    </citation>
    <scope>NUCLEOTIDE SEQUENCE [LARGE SCALE GENOMIC DNA]</scope>
</reference>
<accession>A0ACB9LN23</accession>
<sequence>MTRGESSDVVKVGVCSLPVRTGVEKKPLDRFLREPSNGELPWNPPGLVDCGGDERRRVEERRGSRDGRNGSGNSDLPASLRKEQVKGGASTLIRSAAAPALRSKAIIARETIMVEACDGVTHCWPSSLCVALGKSLLPHLPRVRRRSLG</sequence>
<proteinExistence type="predicted"/>
<gene>
    <name evidence="1" type="ORF">MLD38_037446</name>
</gene>
<name>A0ACB9LN23_9MYRT</name>
<dbReference type="Proteomes" id="UP001057402">
    <property type="component" value="Chromosome 11"/>
</dbReference>
<dbReference type="EMBL" id="CM042890">
    <property type="protein sequence ID" value="KAI4312643.1"/>
    <property type="molecule type" value="Genomic_DNA"/>
</dbReference>
<evidence type="ECO:0000313" key="1">
    <source>
        <dbReference type="EMBL" id="KAI4312643.1"/>
    </source>
</evidence>
<protein>
    <submittedName>
        <fullName evidence="1">Uncharacterized protein</fullName>
    </submittedName>
</protein>
<evidence type="ECO:0000313" key="2">
    <source>
        <dbReference type="Proteomes" id="UP001057402"/>
    </source>
</evidence>
<comment type="caution">
    <text evidence="1">The sequence shown here is derived from an EMBL/GenBank/DDBJ whole genome shotgun (WGS) entry which is preliminary data.</text>
</comment>
<keyword evidence="2" id="KW-1185">Reference proteome</keyword>
<organism evidence="1 2">
    <name type="scientific">Melastoma candidum</name>
    <dbReference type="NCBI Taxonomy" id="119954"/>
    <lineage>
        <taxon>Eukaryota</taxon>
        <taxon>Viridiplantae</taxon>
        <taxon>Streptophyta</taxon>
        <taxon>Embryophyta</taxon>
        <taxon>Tracheophyta</taxon>
        <taxon>Spermatophyta</taxon>
        <taxon>Magnoliopsida</taxon>
        <taxon>eudicotyledons</taxon>
        <taxon>Gunneridae</taxon>
        <taxon>Pentapetalae</taxon>
        <taxon>rosids</taxon>
        <taxon>malvids</taxon>
        <taxon>Myrtales</taxon>
        <taxon>Melastomataceae</taxon>
        <taxon>Melastomatoideae</taxon>
        <taxon>Melastomateae</taxon>
        <taxon>Melastoma</taxon>
    </lineage>
</organism>